<name>A0A5C7HS29_9ROSI</name>
<dbReference type="OrthoDB" id="1701699at2759"/>
<evidence type="ECO:0000256" key="1">
    <source>
        <dbReference type="SAM" id="Coils"/>
    </source>
</evidence>
<feature type="coiled-coil region" evidence="1">
    <location>
        <begin position="343"/>
        <end position="370"/>
    </location>
</feature>
<dbReference type="Pfam" id="PF03087">
    <property type="entry name" value="BPS1"/>
    <property type="match status" value="1"/>
</dbReference>
<dbReference type="InterPro" id="IPR004320">
    <property type="entry name" value="BPS1_pln"/>
</dbReference>
<protein>
    <submittedName>
        <fullName evidence="2">Uncharacterized protein</fullName>
    </submittedName>
</protein>
<dbReference type="GO" id="GO:0048364">
    <property type="term" value="P:root development"/>
    <property type="evidence" value="ECO:0007669"/>
    <property type="project" value="InterPro"/>
</dbReference>
<dbReference type="AlphaFoldDB" id="A0A5C7HS29"/>
<proteinExistence type="predicted"/>
<keyword evidence="1" id="KW-0175">Coiled coil</keyword>
<organism evidence="2 3">
    <name type="scientific">Acer yangbiense</name>
    <dbReference type="NCBI Taxonomy" id="1000413"/>
    <lineage>
        <taxon>Eukaryota</taxon>
        <taxon>Viridiplantae</taxon>
        <taxon>Streptophyta</taxon>
        <taxon>Embryophyta</taxon>
        <taxon>Tracheophyta</taxon>
        <taxon>Spermatophyta</taxon>
        <taxon>Magnoliopsida</taxon>
        <taxon>eudicotyledons</taxon>
        <taxon>Gunneridae</taxon>
        <taxon>Pentapetalae</taxon>
        <taxon>rosids</taxon>
        <taxon>malvids</taxon>
        <taxon>Sapindales</taxon>
        <taxon>Sapindaceae</taxon>
        <taxon>Hippocastanoideae</taxon>
        <taxon>Acereae</taxon>
        <taxon>Acer</taxon>
    </lineage>
</organism>
<accession>A0A5C7HS29</accession>
<dbReference type="Proteomes" id="UP000323000">
    <property type="component" value="Chromosome 6"/>
</dbReference>
<comment type="caution">
    <text evidence="2">The sequence shown here is derived from an EMBL/GenBank/DDBJ whole genome shotgun (WGS) entry which is preliminary data.</text>
</comment>
<reference evidence="3" key="1">
    <citation type="journal article" date="2019" name="Gigascience">
        <title>De novo genome assembly of the endangered Acer yangbiense, a plant species with extremely small populations endemic to Yunnan Province, China.</title>
        <authorList>
            <person name="Yang J."/>
            <person name="Wariss H.M."/>
            <person name="Tao L."/>
            <person name="Zhang R."/>
            <person name="Yun Q."/>
            <person name="Hollingsworth P."/>
            <person name="Dao Z."/>
            <person name="Luo G."/>
            <person name="Guo H."/>
            <person name="Ma Y."/>
            <person name="Sun W."/>
        </authorList>
    </citation>
    <scope>NUCLEOTIDE SEQUENCE [LARGE SCALE GENOMIC DNA]</scope>
    <source>
        <strain evidence="3">cv. Malutang</strain>
    </source>
</reference>
<gene>
    <name evidence="2" type="ORF">EZV62_014456</name>
</gene>
<dbReference type="EMBL" id="VAHF01000006">
    <property type="protein sequence ID" value="TXG59883.1"/>
    <property type="molecule type" value="Genomic_DNA"/>
</dbReference>
<sequence length="384" mass="42757">MFLVFTKPPLFYVEAVVGSDVGLFELSTTVPGPTMEDRSVSEACGFILDIPSRERTYVATDLGKSGSQTMQVHSRSISLPARLNPNSAHIEAELNKFKTWESSSSSTAAAAASKTIPSGFASIQAGWIRLAELYNSIEEILIHSPTTQQALHKQNHVKLVEEALDRSVGLLDACGNTRDLISNMKDQLQELQSALRRRVGLGGDYSSMECKIHAYTSFRKKSKKDIVKCLRELKRIDSNIIESFNSIVDSDHEQMLMVTNVLRESSAITISIFRSILLFLSMPVMKKTKSSSSSGWSLIRKLIPAAASTDQTSQQIFNEVGSVDIALCNLHRKIRKSDVKIDVQMASRRLETLDATIKDLETRLDCLFRRLIQNRVTLLNILTC</sequence>
<dbReference type="PANTHER" id="PTHR33070">
    <property type="entry name" value="OS06G0725500 PROTEIN"/>
    <property type="match status" value="1"/>
</dbReference>
<evidence type="ECO:0000313" key="2">
    <source>
        <dbReference type="EMBL" id="TXG59883.1"/>
    </source>
</evidence>
<dbReference type="PANTHER" id="PTHR33070:SF120">
    <property type="entry name" value="EXPRESSED PROTEIN"/>
    <property type="match status" value="1"/>
</dbReference>
<keyword evidence="3" id="KW-1185">Reference proteome</keyword>
<dbReference type="GO" id="GO:0048367">
    <property type="term" value="P:shoot system development"/>
    <property type="evidence" value="ECO:0007669"/>
    <property type="project" value="InterPro"/>
</dbReference>
<evidence type="ECO:0000313" key="3">
    <source>
        <dbReference type="Proteomes" id="UP000323000"/>
    </source>
</evidence>